<dbReference type="Gene3D" id="2.30.310.10">
    <property type="entry name" value="ibrinogen binding protein from staphylococcus aureus domain"/>
    <property type="match status" value="1"/>
</dbReference>
<gene>
    <name evidence="3" type="ORF">KDD93_01840</name>
</gene>
<evidence type="ECO:0000313" key="4">
    <source>
        <dbReference type="Proteomes" id="UP000682951"/>
    </source>
</evidence>
<dbReference type="PANTHER" id="PTHR15239:SF6">
    <property type="entry name" value="RIBOSOME QUALITY CONTROL COMPLEX SUBUNIT NEMF"/>
    <property type="match status" value="1"/>
</dbReference>
<proteinExistence type="predicted"/>
<organism evidence="3 4">
    <name type="scientific">Campylobacter anatolicus</name>
    <dbReference type="NCBI Taxonomy" id="2829105"/>
    <lineage>
        <taxon>Bacteria</taxon>
        <taxon>Pseudomonadati</taxon>
        <taxon>Campylobacterota</taxon>
        <taxon>Epsilonproteobacteria</taxon>
        <taxon>Campylobacterales</taxon>
        <taxon>Campylobacteraceae</taxon>
        <taxon>Campylobacter</taxon>
    </lineage>
</organism>
<protein>
    <submittedName>
        <fullName evidence="3">DUF814 domain-containing protein</fullName>
    </submittedName>
</protein>
<evidence type="ECO:0000256" key="1">
    <source>
        <dbReference type="SAM" id="Coils"/>
    </source>
</evidence>
<evidence type="ECO:0000259" key="2">
    <source>
        <dbReference type="Pfam" id="PF05670"/>
    </source>
</evidence>
<feature type="coiled-coil region" evidence="1">
    <location>
        <begin position="192"/>
        <end position="219"/>
    </location>
</feature>
<dbReference type="InterPro" id="IPR051608">
    <property type="entry name" value="RQC_Subunit_NEMF"/>
</dbReference>
<sequence length="437" mass="50107">MKYAHLRQIETFLSKFKKITSIKRSGDMVLCINFDSESCLFFDLSKSSSAIYTNPEFMQIKEYKAPFDIALKKRFNASKILSIKTLENNRIMCFECELSGSYKSEISLLYLEFTGRFTNAIITDKNGIIIEALRHIDNSFRVIKPGKNLIQLAPIVIKEKIDQPISDFKAFFKDEFERINTEKLISLKLIKIAQIERKIGALQVNLDALENENKLREQADLLSLKAEVLLANLSNIKEYEREFELKDFNGKKIKFSLNESPKMAANSFFTHSKRLRQKAAGVINERENLNKKIRFNEGLLNLVKNATSVSEFEILMPKQTQSIKQKNADENVQNFFIADYKIAVGKNEKGNETLLKNANKNDIWLHIKDIPSAHVIIKTNKAKLSDEVLNYAAKICLNFSVSGAGRYAIDYTKRENVRIISGGHVNYINYKTIVLTK</sequence>
<comment type="caution">
    <text evidence="3">The sequence shown here is derived from an EMBL/GenBank/DDBJ whole genome shotgun (WGS) entry which is preliminary data.</text>
</comment>
<dbReference type="Pfam" id="PF05833">
    <property type="entry name" value="NFACT_N"/>
    <property type="match status" value="2"/>
</dbReference>
<feature type="domain" description="NFACT RNA-binding" evidence="2">
    <location>
        <begin position="339"/>
        <end position="418"/>
    </location>
</feature>
<dbReference type="Proteomes" id="UP000682951">
    <property type="component" value="Unassembled WGS sequence"/>
</dbReference>
<reference evidence="3 4" key="1">
    <citation type="submission" date="2021-04" db="EMBL/GenBank/DDBJ databases">
        <title>Molecular and phenotypic characterization and identification of bacterial isolates recovered from the Anatolian ground squirrels (Spermophilus xanthoprymnus) and which have the potential to form a new species in the Campylobacter genus.</title>
        <authorList>
            <person name="Aydin F."/>
            <person name="Abay S."/>
            <person name="Kayman T."/>
            <person name="Karakaya E."/>
            <person name="Mustak H.K."/>
            <person name="Mustak I.B."/>
            <person name="Bilgin N."/>
            <person name="Duzler A."/>
            <person name="Sahin O."/>
            <person name="Guran O."/>
            <person name="Saticioglu I.B."/>
        </authorList>
    </citation>
    <scope>NUCLEOTIDE SEQUENCE [LARGE SCALE GENOMIC DNA]</scope>
    <source>
        <strain evidence="4">faydin-G24</strain>
    </source>
</reference>
<accession>A0ABS5HIF9</accession>
<dbReference type="Pfam" id="PF05670">
    <property type="entry name" value="NFACT-R_1"/>
    <property type="match status" value="1"/>
</dbReference>
<dbReference type="EMBL" id="JAGSSW010000001">
    <property type="protein sequence ID" value="MBR8463312.1"/>
    <property type="molecule type" value="Genomic_DNA"/>
</dbReference>
<keyword evidence="4" id="KW-1185">Reference proteome</keyword>
<name>A0ABS5HIF9_9BACT</name>
<evidence type="ECO:0000313" key="3">
    <source>
        <dbReference type="EMBL" id="MBR8463312.1"/>
    </source>
</evidence>
<dbReference type="PANTHER" id="PTHR15239">
    <property type="entry name" value="NUCLEAR EXPORT MEDIATOR FACTOR NEMF"/>
    <property type="match status" value="1"/>
</dbReference>
<dbReference type="InterPro" id="IPR008532">
    <property type="entry name" value="NFACT_RNA-bd"/>
</dbReference>
<keyword evidence="1" id="KW-0175">Coiled coil</keyword>